<evidence type="ECO:0000313" key="1">
    <source>
        <dbReference type="EMBL" id="EZQ11341.1"/>
    </source>
</evidence>
<dbReference type="AlphaFoldDB" id="A0A031LU38"/>
<protein>
    <submittedName>
        <fullName evidence="1">VapB-type antitoxin</fullName>
    </submittedName>
</protein>
<sequence>MAKVESIKVKDETKMKLIKIAGELEKQYGRRFSIDEVINYLIDKSTLKPELLDSLFGSLKGVDLYNELLKERRLDEERSKRKFGY</sequence>
<name>A0A031LU38_9CREN</name>
<dbReference type="RefSeq" id="WP_048098572.1">
    <property type="nucleotide sequence ID" value="NZ_JFZT01000015.1"/>
</dbReference>
<dbReference type="OrthoDB" id="40906at2157"/>
<keyword evidence="2" id="KW-1185">Reference proteome</keyword>
<organism evidence="1 2">
    <name type="scientific">Candidatus Acidianus copahuensis</name>
    <dbReference type="NCBI Taxonomy" id="1160895"/>
    <lineage>
        <taxon>Archaea</taxon>
        <taxon>Thermoproteota</taxon>
        <taxon>Thermoprotei</taxon>
        <taxon>Sulfolobales</taxon>
        <taxon>Sulfolobaceae</taxon>
        <taxon>Acidianus</taxon>
    </lineage>
</organism>
<gene>
    <name evidence="1" type="ORF">CM19_01075</name>
</gene>
<accession>A0A031LU38</accession>
<proteinExistence type="predicted"/>
<dbReference type="EMBL" id="JFZT01000015">
    <property type="protein sequence ID" value="EZQ11341.1"/>
    <property type="molecule type" value="Genomic_DNA"/>
</dbReference>
<reference evidence="1 2" key="1">
    <citation type="submission" date="2014-03" db="EMBL/GenBank/DDBJ databases">
        <title>Draft genome sequence of the novel thermoacidophilic archaea Acidianus copahuensis ALE1 strain, isolated from Copahue volcanic area in Neuquen Argentina.</title>
        <authorList>
            <person name="Urbieta M.S."/>
            <person name="Rascovan N."/>
            <person name="Castro C."/>
            <person name="Revale S."/>
            <person name="Giaveno M.A."/>
            <person name="Vazquez M.P."/>
            <person name="Donati E.R."/>
        </authorList>
    </citation>
    <scope>NUCLEOTIDE SEQUENCE [LARGE SCALE GENOMIC DNA]</scope>
    <source>
        <strain evidence="1 2">ALE1</strain>
    </source>
</reference>
<evidence type="ECO:0000313" key="2">
    <source>
        <dbReference type="Proteomes" id="UP000024332"/>
    </source>
</evidence>
<comment type="caution">
    <text evidence="1">The sequence shown here is derived from an EMBL/GenBank/DDBJ whole genome shotgun (WGS) entry which is preliminary data.</text>
</comment>
<dbReference type="Proteomes" id="UP000024332">
    <property type="component" value="Unassembled WGS sequence"/>
</dbReference>